<sequence>MMSGRRVEQPIIVQVTTVTPIKSFFNAVPMPRWTNGQLGNLLASDLKESDFFSIYSTLLSGGMTNSPARSSEM</sequence>
<protein>
    <submittedName>
        <fullName evidence="1">Uncharacterized protein</fullName>
    </submittedName>
</protein>
<keyword evidence="2" id="KW-1185">Reference proteome</keyword>
<dbReference type="Proteomes" id="UP001054945">
    <property type="component" value="Unassembled WGS sequence"/>
</dbReference>
<organism evidence="1 2">
    <name type="scientific">Caerostris extrusa</name>
    <name type="common">Bark spider</name>
    <name type="synonym">Caerostris bankana</name>
    <dbReference type="NCBI Taxonomy" id="172846"/>
    <lineage>
        <taxon>Eukaryota</taxon>
        <taxon>Metazoa</taxon>
        <taxon>Ecdysozoa</taxon>
        <taxon>Arthropoda</taxon>
        <taxon>Chelicerata</taxon>
        <taxon>Arachnida</taxon>
        <taxon>Araneae</taxon>
        <taxon>Araneomorphae</taxon>
        <taxon>Entelegynae</taxon>
        <taxon>Araneoidea</taxon>
        <taxon>Araneidae</taxon>
        <taxon>Caerostris</taxon>
    </lineage>
</organism>
<dbReference type="AlphaFoldDB" id="A0AAV4NZN0"/>
<gene>
    <name evidence="1" type="ORF">CEXT_679861</name>
</gene>
<dbReference type="EMBL" id="BPLR01003812">
    <property type="protein sequence ID" value="GIX88991.1"/>
    <property type="molecule type" value="Genomic_DNA"/>
</dbReference>
<accession>A0AAV4NZN0</accession>
<proteinExistence type="predicted"/>
<evidence type="ECO:0000313" key="1">
    <source>
        <dbReference type="EMBL" id="GIX88991.1"/>
    </source>
</evidence>
<comment type="caution">
    <text evidence="1">The sequence shown here is derived from an EMBL/GenBank/DDBJ whole genome shotgun (WGS) entry which is preliminary data.</text>
</comment>
<reference evidence="1 2" key="1">
    <citation type="submission" date="2021-06" db="EMBL/GenBank/DDBJ databases">
        <title>Caerostris extrusa draft genome.</title>
        <authorList>
            <person name="Kono N."/>
            <person name="Arakawa K."/>
        </authorList>
    </citation>
    <scope>NUCLEOTIDE SEQUENCE [LARGE SCALE GENOMIC DNA]</scope>
</reference>
<name>A0AAV4NZN0_CAEEX</name>
<evidence type="ECO:0000313" key="2">
    <source>
        <dbReference type="Proteomes" id="UP001054945"/>
    </source>
</evidence>